<evidence type="ECO:0000313" key="1">
    <source>
        <dbReference type="EMBL" id="CAC5381389.1"/>
    </source>
</evidence>
<dbReference type="EMBL" id="CACVKT020003054">
    <property type="protein sequence ID" value="CAC5381389.1"/>
    <property type="molecule type" value="Genomic_DNA"/>
</dbReference>
<evidence type="ECO:0000313" key="2">
    <source>
        <dbReference type="Proteomes" id="UP000507470"/>
    </source>
</evidence>
<keyword evidence="2" id="KW-1185">Reference proteome</keyword>
<protein>
    <submittedName>
        <fullName evidence="1">Uncharacterized protein</fullName>
    </submittedName>
</protein>
<dbReference type="AlphaFoldDB" id="A0A6J8BFF7"/>
<dbReference type="Proteomes" id="UP000507470">
    <property type="component" value="Unassembled WGS sequence"/>
</dbReference>
<proteinExistence type="predicted"/>
<accession>A0A6J8BFF7</accession>
<dbReference type="OrthoDB" id="5980153at2759"/>
<sequence length="242" mass="28265">MNICNFAKVIISRATKDLSSINAWKEKKENKKNPIYSSHISLQDRFQNYEIFIDQYPKMTMNFKDFSLKYKRLQGYITDKKYWNNNNKEGQQNKFLEYFSFKNWQKLPEPEKKQHTLENCRLCNTVHIEHSSLHKSAAPEVTKLTALCQSVTNTIIRQSTPSSSHGTTTKGLKAVQNIVKIVQPMMEKNLNIKFENPIKVSISPLKTPEQKRKEFERNLIETKQKMDDAFTDAGEDIHVFLA</sequence>
<name>A0A6J8BFF7_MYTCO</name>
<reference evidence="1 2" key="1">
    <citation type="submission" date="2020-06" db="EMBL/GenBank/DDBJ databases">
        <authorList>
            <person name="Li R."/>
            <person name="Bekaert M."/>
        </authorList>
    </citation>
    <scope>NUCLEOTIDE SEQUENCE [LARGE SCALE GENOMIC DNA]</scope>
    <source>
        <strain evidence="2">wild</strain>
    </source>
</reference>
<gene>
    <name evidence="1" type="ORF">MCOR_17265</name>
</gene>
<organism evidence="1 2">
    <name type="scientific">Mytilus coruscus</name>
    <name type="common">Sea mussel</name>
    <dbReference type="NCBI Taxonomy" id="42192"/>
    <lineage>
        <taxon>Eukaryota</taxon>
        <taxon>Metazoa</taxon>
        <taxon>Spiralia</taxon>
        <taxon>Lophotrochozoa</taxon>
        <taxon>Mollusca</taxon>
        <taxon>Bivalvia</taxon>
        <taxon>Autobranchia</taxon>
        <taxon>Pteriomorphia</taxon>
        <taxon>Mytilida</taxon>
        <taxon>Mytiloidea</taxon>
        <taxon>Mytilidae</taxon>
        <taxon>Mytilinae</taxon>
        <taxon>Mytilus</taxon>
    </lineage>
</organism>